<comment type="similarity">
    <text evidence="1">Belongs to the transferase hexapeptide repeat family.</text>
</comment>
<feature type="domain" description="Nucleotidyl transferase" evidence="2">
    <location>
        <begin position="3"/>
        <end position="231"/>
    </location>
</feature>
<organism evidence="4 5">
    <name type="scientific">Candidatus Faeciplasma gallinarum</name>
    <dbReference type="NCBI Taxonomy" id="2840799"/>
    <lineage>
        <taxon>Bacteria</taxon>
        <taxon>Bacillati</taxon>
        <taxon>Bacillota</taxon>
        <taxon>Clostridia</taxon>
        <taxon>Eubacteriales</taxon>
        <taxon>Oscillospiraceae</taxon>
        <taxon>Oscillospiraceae incertae sedis</taxon>
        <taxon>Candidatus Faeciplasma</taxon>
    </lineage>
</organism>
<dbReference type="InterPro" id="IPR005835">
    <property type="entry name" value="NTP_transferase_dom"/>
</dbReference>
<dbReference type="SUPFAM" id="SSF51161">
    <property type="entry name" value="Trimeric LpxA-like enzymes"/>
    <property type="match status" value="1"/>
</dbReference>
<dbReference type="PANTHER" id="PTHR22572">
    <property type="entry name" value="SUGAR-1-PHOSPHATE GUANYL TRANSFERASE"/>
    <property type="match status" value="1"/>
</dbReference>
<dbReference type="CDD" id="cd04181">
    <property type="entry name" value="NTP_transferase"/>
    <property type="match status" value="1"/>
</dbReference>
<evidence type="ECO:0000313" key="5">
    <source>
        <dbReference type="Proteomes" id="UP000823982"/>
    </source>
</evidence>
<proteinExistence type="inferred from homology"/>
<evidence type="ECO:0000259" key="2">
    <source>
        <dbReference type="Pfam" id="PF00483"/>
    </source>
</evidence>
<dbReference type="Proteomes" id="UP000823982">
    <property type="component" value="Unassembled WGS sequence"/>
</dbReference>
<feature type="domain" description="Mannose-1-phosphate guanyltransferase C-terminal" evidence="3">
    <location>
        <begin position="237"/>
        <end position="343"/>
    </location>
</feature>
<dbReference type="GO" id="GO:0016740">
    <property type="term" value="F:transferase activity"/>
    <property type="evidence" value="ECO:0007669"/>
    <property type="project" value="UniProtKB-KW"/>
</dbReference>
<dbReference type="InterPro" id="IPR011004">
    <property type="entry name" value="Trimer_LpxA-like_sf"/>
</dbReference>
<dbReference type="EMBL" id="DVIR01000060">
    <property type="protein sequence ID" value="HIS25066.1"/>
    <property type="molecule type" value="Genomic_DNA"/>
</dbReference>
<dbReference type="Gene3D" id="3.90.550.10">
    <property type="entry name" value="Spore Coat Polysaccharide Biosynthesis Protein SpsA, Chain A"/>
    <property type="match status" value="1"/>
</dbReference>
<protein>
    <submittedName>
        <fullName evidence="4">NTP transferase domain-containing protein</fullName>
    </submittedName>
</protein>
<evidence type="ECO:0000259" key="3">
    <source>
        <dbReference type="Pfam" id="PF25087"/>
    </source>
</evidence>
<dbReference type="Pfam" id="PF00483">
    <property type="entry name" value="NTP_transferase"/>
    <property type="match status" value="1"/>
</dbReference>
<dbReference type="Gene3D" id="2.160.10.10">
    <property type="entry name" value="Hexapeptide repeat proteins"/>
    <property type="match status" value="1"/>
</dbReference>
<evidence type="ECO:0000313" key="4">
    <source>
        <dbReference type="EMBL" id="HIS25066.1"/>
    </source>
</evidence>
<dbReference type="SUPFAM" id="SSF53448">
    <property type="entry name" value="Nucleotide-diphospho-sugar transferases"/>
    <property type="match status" value="1"/>
</dbReference>
<evidence type="ECO:0000256" key="1">
    <source>
        <dbReference type="ARBA" id="ARBA00007274"/>
    </source>
</evidence>
<name>A0A9D1JI68_9FIRM</name>
<sequence>MQVVILAGGEGRRLRPLTCDMPKPLVRMLGVPVIKRLLHGLKECGFDRATVADYYLADLLESSLGSSCEGVDVEYVREKTPLGTAGCVRAAWSGSGDTLVVSGDSVCSFDFSKAAAFHSSHNADVTILAHRVADPREYGLITSDEEGRITGFIEKPGYDRCLTDAANTGTYIISESVMKRIPVGENVDFAKDVFPQLLKDGKRLYCRIEDGIWHDIGDIPSFIKCQRELLERSGKKYLVCSGAGFDESAMIGDGSVLEADSYVGAECRIQGSCVMRRAAIGDGSTLTGCIVSDGAVLGRGCKIGKNAVVGSGCILGAAVTVDEGVRIYPNTKIPSGSRVREDVYEQGYRLLSMEEYGAACGISNSPMDAMRLGMAVVKALESQTAEIAVGYSGEQEYLAKALSLGAGCAGARVYNLGRSTAAMTVYAARKLSLRYCIYVSDAIRIMRSDRIELARSEERKIEMCFNRGELPSGLESVPETDVRSITELYKKELAGTYPAEFRGAYGFESGSEEEKQAFWCICGSNGRDDCVKDRAGCFVRVTGTPEVSVVLKESKTMFSWSHLIILACKARLAEGKDLYLTPRAPAYCDELAEKAGRTAYRIYPDDSAAVDDYCWDPIALVANSLKYCAENKKSLADALNELPEMYYEQRTITTRSELPKILREDFCGMQNDSMGRDIILHTSGATGHIKPKKSGKALALYVEAVSAEAAAELCDDVLRRLGDGAQLDINV</sequence>
<accession>A0A9D1JI68</accession>
<keyword evidence="4" id="KW-0808">Transferase</keyword>
<gene>
    <name evidence="4" type="ORF">IAD01_06670</name>
</gene>
<dbReference type="InterPro" id="IPR029044">
    <property type="entry name" value="Nucleotide-diphossugar_trans"/>
</dbReference>
<reference evidence="4" key="1">
    <citation type="submission" date="2020-10" db="EMBL/GenBank/DDBJ databases">
        <authorList>
            <person name="Gilroy R."/>
        </authorList>
    </citation>
    <scope>NUCLEOTIDE SEQUENCE</scope>
    <source>
        <strain evidence="4">CHK157-1446</strain>
    </source>
</reference>
<dbReference type="AlphaFoldDB" id="A0A9D1JI68"/>
<dbReference type="InterPro" id="IPR050486">
    <property type="entry name" value="Mannose-1P_guanyltransferase"/>
</dbReference>
<dbReference type="InterPro" id="IPR056729">
    <property type="entry name" value="GMPPB_C"/>
</dbReference>
<reference evidence="4" key="2">
    <citation type="journal article" date="2021" name="PeerJ">
        <title>Extensive microbial diversity within the chicken gut microbiome revealed by metagenomics and culture.</title>
        <authorList>
            <person name="Gilroy R."/>
            <person name="Ravi A."/>
            <person name="Getino M."/>
            <person name="Pursley I."/>
            <person name="Horton D.L."/>
            <person name="Alikhan N.F."/>
            <person name="Baker D."/>
            <person name="Gharbi K."/>
            <person name="Hall N."/>
            <person name="Watson M."/>
            <person name="Adriaenssens E.M."/>
            <person name="Foster-Nyarko E."/>
            <person name="Jarju S."/>
            <person name="Secka A."/>
            <person name="Antonio M."/>
            <person name="Oren A."/>
            <person name="Chaudhuri R.R."/>
            <person name="La Ragione R."/>
            <person name="Hildebrand F."/>
            <person name="Pallen M.J."/>
        </authorList>
    </citation>
    <scope>NUCLEOTIDE SEQUENCE</scope>
    <source>
        <strain evidence="4">CHK157-1446</strain>
    </source>
</reference>
<comment type="caution">
    <text evidence="4">The sequence shown here is derived from an EMBL/GenBank/DDBJ whole genome shotgun (WGS) entry which is preliminary data.</text>
</comment>
<dbReference type="Pfam" id="PF25087">
    <property type="entry name" value="GMPPB_C"/>
    <property type="match status" value="1"/>
</dbReference>